<evidence type="ECO:0000256" key="5">
    <source>
        <dbReference type="SAM" id="MobiDB-lite"/>
    </source>
</evidence>
<feature type="domain" description="LysR substrate-binding" evidence="6">
    <location>
        <begin position="5"/>
        <end position="160"/>
    </location>
</feature>
<keyword evidence="3" id="KW-0238">DNA-binding</keyword>
<evidence type="ECO:0000313" key="7">
    <source>
        <dbReference type="EMBL" id="AOR31712.1"/>
    </source>
</evidence>
<dbReference type="PANTHER" id="PTHR30346">
    <property type="entry name" value="TRANSCRIPTIONAL DUAL REGULATOR HCAR-RELATED"/>
    <property type="match status" value="1"/>
</dbReference>
<sequence length="248" mass="26578">MTYNTAIAVLRQEDVDLLVAEPPVEESDVTVGPVLFSERRAFVVPAAHPLAARETVALEDFAVLPLIAPVGVSRTLREAHFPRRTPEGRPIEHGPSAVGWHEMLLLVGAGKGATVATVRAGVYHARPDIAYVPFDDASPVDYALMWRDAGESAALQAFVRTRPRIRPRPISRPLERPAPAAPSGDIRHQPVPPPRVPAARPAASLTPARPAAASASHRPSRPARPPRTACRSAAVSPTVVHSALMIQK</sequence>
<evidence type="ECO:0000256" key="3">
    <source>
        <dbReference type="ARBA" id="ARBA00023125"/>
    </source>
</evidence>
<dbReference type="PANTHER" id="PTHR30346:SF0">
    <property type="entry name" value="HCA OPERON TRANSCRIPTIONAL ACTIVATOR HCAR"/>
    <property type="match status" value="1"/>
</dbReference>
<evidence type="ECO:0000259" key="6">
    <source>
        <dbReference type="Pfam" id="PF03466"/>
    </source>
</evidence>
<dbReference type="GO" id="GO:0003677">
    <property type="term" value="F:DNA binding"/>
    <property type="evidence" value="ECO:0007669"/>
    <property type="project" value="UniProtKB-KW"/>
</dbReference>
<dbReference type="Proteomes" id="UP000094960">
    <property type="component" value="Chromosome"/>
</dbReference>
<accession>A0A1D7Y803</accession>
<protein>
    <recommendedName>
        <fullName evidence="6">LysR substrate-binding domain-containing protein</fullName>
    </recommendedName>
</protein>
<dbReference type="SUPFAM" id="SSF53850">
    <property type="entry name" value="Periplasmic binding protein-like II"/>
    <property type="match status" value="1"/>
</dbReference>
<keyword evidence="8" id="KW-1185">Reference proteome</keyword>
<organism evidence="7 8">
    <name type="scientific">Streptomyces fodineus</name>
    <dbReference type="NCBI Taxonomy" id="1904616"/>
    <lineage>
        <taxon>Bacteria</taxon>
        <taxon>Bacillati</taxon>
        <taxon>Actinomycetota</taxon>
        <taxon>Actinomycetes</taxon>
        <taxon>Kitasatosporales</taxon>
        <taxon>Streptomycetaceae</taxon>
        <taxon>Streptomyces</taxon>
    </lineage>
</organism>
<feature type="region of interest" description="Disordered" evidence="5">
    <location>
        <begin position="166"/>
        <end position="235"/>
    </location>
</feature>
<dbReference type="Gene3D" id="3.40.190.10">
    <property type="entry name" value="Periplasmic binding protein-like II"/>
    <property type="match status" value="2"/>
</dbReference>
<dbReference type="Pfam" id="PF03466">
    <property type="entry name" value="LysR_substrate"/>
    <property type="match status" value="1"/>
</dbReference>
<keyword evidence="4" id="KW-0804">Transcription</keyword>
<evidence type="ECO:0000256" key="4">
    <source>
        <dbReference type="ARBA" id="ARBA00023163"/>
    </source>
</evidence>
<evidence type="ECO:0000256" key="1">
    <source>
        <dbReference type="ARBA" id="ARBA00009437"/>
    </source>
</evidence>
<dbReference type="GO" id="GO:0032993">
    <property type="term" value="C:protein-DNA complex"/>
    <property type="evidence" value="ECO:0007669"/>
    <property type="project" value="TreeGrafter"/>
</dbReference>
<evidence type="ECO:0000313" key="8">
    <source>
        <dbReference type="Proteomes" id="UP000094960"/>
    </source>
</evidence>
<proteinExistence type="inferred from homology"/>
<comment type="similarity">
    <text evidence="1">Belongs to the LysR transcriptional regulatory family.</text>
</comment>
<dbReference type="AlphaFoldDB" id="A0A1D7Y803"/>
<dbReference type="RefSeq" id="WP_069778353.1">
    <property type="nucleotide sequence ID" value="NZ_CP017248.1"/>
</dbReference>
<reference evidence="8" key="1">
    <citation type="submission" date="2016-09" db="EMBL/GenBank/DDBJ databases">
        <title>Streptomyces puniciscabiei strain:TW1S1 Genome sequencing and assembly.</title>
        <authorList>
            <person name="Kim M.-K."/>
            <person name="Kim S.B."/>
        </authorList>
    </citation>
    <scope>NUCLEOTIDE SEQUENCE [LARGE SCALE GENOMIC DNA]</scope>
    <source>
        <strain evidence="8">TW1S1</strain>
    </source>
</reference>
<keyword evidence="2" id="KW-0805">Transcription regulation</keyword>
<feature type="compositionally biased region" description="Low complexity" evidence="5">
    <location>
        <begin position="197"/>
        <end position="217"/>
    </location>
</feature>
<dbReference type="EMBL" id="CP017248">
    <property type="protein sequence ID" value="AOR31712.1"/>
    <property type="molecule type" value="Genomic_DNA"/>
</dbReference>
<evidence type="ECO:0000256" key="2">
    <source>
        <dbReference type="ARBA" id="ARBA00023015"/>
    </source>
</evidence>
<dbReference type="InterPro" id="IPR005119">
    <property type="entry name" value="LysR_subst-bd"/>
</dbReference>
<dbReference type="GO" id="GO:0003700">
    <property type="term" value="F:DNA-binding transcription factor activity"/>
    <property type="evidence" value="ECO:0007669"/>
    <property type="project" value="TreeGrafter"/>
</dbReference>
<gene>
    <name evidence="7" type="ORF">BFF78_12205</name>
</gene>
<name>A0A1D7Y803_9ACTN</name>
<dbReference type="KEGG" id="spun:BFF78_12205"/>